<evidence type="ECO:0000256" key="1">
    <source>
        <dbReference type="SAM" id="MobiDB-lite"/>
    </source>
</evidence>
<accession>A0AAN9CA53</accession>
<feature type="compositionally biased region" description="Basic and acidic residues" evidence="1">
    <location>
        <begin position="1"/>
        <end position="12"/>
    </location>
</feature>
<organism evidence="2 3">
    <name type="scientific">Phoxinus phoxinus</name>
    <name type="common">Eurasian minnow</name>
    <dbReference type="NCBI Taxonomy" id="58324"/>
    <lineage>
        <taxon>Eukaryota</taxon>
        <taxon>Metazoa</taxon>
        <taxon>Chordata</taxon>
        <taxon>Craniata</taxon>
        <taxon>Vertebrata</taxon>
        <taxon>Euteleostomi</taxon>
        <taxon>Actinopterygii</taxon>
        <taxon>Neopterygii</taxon>
        <taxon>Teleostei</taxon>
        <taxon>Ostariophysi</taxon>
        <taxon>Cypriniformes</taxon>
        <taxon>Leuciscidae</taxon>
        <taxon>Phoxininae</taxon>
        <taxon>Phoxinus</taxon>
    </lineage>
</organism>
<evidence type="ECO:0000313" key="2">
    <source>
        <dbReference type="EMBL" id="KAK7127935.1"/>
    </source>
</evidence>
<comment type="caution">
    <text evidence="2">The sequence shown here is derived from an EMBL/GenBank/DDBJ whole genome shotgun (WGS) entry which is preliminary data.</text>
</comment>
<feature type="compositionally biased region" description="Polar residues" evidence="1">
    <location>
        <begin position="13"/>
        <end position="23"/>
    </location>
</feature>
<proteinExistence type="predicted"/>
<feature type="region of interest" description="Disordered" evidence="1">
    <location>
        <begin position="1"/>
        <end position="41"/>
    </location>
</feature>
<dbReference type="EMBL" id="JAYKXH010000022">
    <property type="protein sequence ID" value="KAK7127935.1"/>
    <property type="molecule type" value="Genomic_DNA"/>
</dbReference>
<keyword evidence="3" id="KW-1185">Reference proteome</keyword>
<dbReference type="Proteomes" id="UP001364617">
    <property type="component" value="Unassembled WGS sequence"/>
</dbReference>
<dbReference type="AlphaFoldDB" id="A0AAN9CA53"/>
<name>A0AAN9CA53_9TELE</name>
<gene>
    <name evidence="2" type="ORF">R3I93_020496</name>
</gene>
<protein>
    <submittedName>
        <fullName evidence="2">Uncharacterized protein</fullName>
    </submittedName>
</protein>
<evidence type="ECO:0000313" key="3">
    <source>
        <dbReference type="Proteomes" id="UP001364617"/>
    </source>
</evidence>
<reference evidence="2 3" key="1">
    <citation type="submission" date="2024-02" db="EMBL/GenBank/DDBJ databases">
        <title>Chromosome-level genome assembly of the Eurasian Minnow (Phoxinus phoxinus).</title>
        <authorList>
            <person name="Oriowo T.O."/>
            <person name="Martin S."/>
            <person name="Stange M."/>
            <person name="Chrysostomakis Y."/>
            <person name="Brown T."/>
            <person name="Winkler S."/>
            <person name="Kukowka S."/>
            <person name="Myers E.W."/>
            <person name="Bohne A."/>
        </authorList>
    </citation>
    <scope>NUCLEOTIDE SEQUENCE [LARGE SCALE GENOMIC DNA]</scope>
    <source>
        <strain evidence="2">ZFMK-TIS-60720</strain>
        <tissue evidence="2">Whole Organism</tissue>
    </source>
</reference>
<sequence>MAWHRHNDDGRSTTHWNSRNRYNSRLYDDDDNILGSRRGAQ</sequence>